<accession>A0A9P5PFM3</accession>
<keyword evidence="1" id="KW-0812">Transmembrane</keyword>
<evidence type="ECO:0000313" key="2">
    <source>
        <dbReference type="EMBL" id="KAF9061265.1"/>
    </source>
</evidence>
<dbReference type="AlphaFoldDB" id="A0A9P5PFM3"/>
<proteinExistence type="predicted"/>
<evidence type="ECO:0000313" key="3">
    <source>
        <dbReference type="Proteomes" id="UP000772434"/>
    </source>
</evidence>
<reference evidence="2" key="1">
    <citation type="submission" date="2020-11" db="EMBL/GenBank/DDBJ databases">
        <authorList>
            <consortium name="DOE Joint Genome Institute"/>
            <person name="Ahrendt S."/>
            <person name="Riley R."/>
            <person name="Andreopoulos W."/>
            <person name="Labutti K."/>
            <person name="Pangilinan J."/>
            <person name="Ruiz-Duenas F.J."/>
            <person name="Barrasa J.M."/>
            <person name="Sanchez-Garcia M."/>
            <person name="Camarero S."/>
            <person name="Miyauchi S."/>
            <person name="Serrano A."/>
            <person name="Linde D."/>
            <person name="Babiker R."/>
            <person name="Drula E."/>
            <person name="Ayuso-Fernandez I."/>
            <person name="Pacheco R."/>
            <person name="Padilla G."/>
            <person name="Ferreira P."/>
            <person name="Barriuso J."/>
            <person name="Kellner H."/>
            <person name="Castanera R."/>
            <person name="Alfaro M."/>
            <person name="Ramirez L."/>
            <person name="Pisabarro A.G."/>
            <person name="Kuo A."/>
            <person name="Tritt A."/>
            <person name="Lipzen A."/>
            <person name="He G."/>
            <person name="Yan M."/>
            <person name="Ng V."/>
            <person name="Cullen D."/>
            <person name="Martin F."/>
            <person name="Rosso M.-N."/>
            <person name="Henrissat B."/>
            <person name="Hibbett D."/>
            <person name="Martinez A.T."/>
            <person name="Grigoriev I.V."/>
        </authorList>
    </citation>
    <scope>NUCLEOTIDE SEQUENCE</scope>
    <source>
        <strain evidence="2">AH 40177</strain>
    </source>
</reference>
<feature type="transmembrane region" description="Helical" evidence="1">
    <location>
        <begin position="47"/>
        <end position="68"/>
    </location>
</feature>
<gene>
    <name evidence="2" type="ORF">BDP27DRAFT_1338401</name>
</gene>
<name>A0A9P5PFM3_9AGAR</name>
<keyword evidence="1" id="KW-1133">Transmembrane helix</keyword>
<feature type="transmembrane region" description="Helical" evidence="1">
    <location>
        <begin position="12"/>
        <end position="35"/>
    </location>
</feature>
<keyword evidence="3" id="KW-1185">Reference proteome</keyword>
<evidence type="ECO:0000256" key="1">
    <source>
        <dbReference type="SAM" id="Phobius"/>
    </source>
</evidence>
<dbReference type="Proteomes" id="UP000772434">
    <property type="component" value="Unassembled WGS sequence"/>
</dbReference>
<organism evidence="2 3">
    <name type="scientific">Rhodocollybia butyracea</name>
    <dbReference type="NCBI Taxonomy" id="206335"/>
    <lineage>
        <taxon>Eukaryota</taxon>
        <taxon>Fungi</taxon>
        <taxon>Dikarya</taxon>
        <taxon>Basidiomycota</taxon>
        <taxon>Agaricomycotina</taxon>
        <taxon>Agaricomycetes</taxon>
        <taxon>Agaricomycetidae</taxon>
        <taxon>Agaricales</taxon>
        <taxon>Marasmiineae</taxon>
        <taxon>Omphalotaceae</taxon>
        <taxon>Rhodocollybia</taxon>
    </lineage>
</organism>
<dbReference type="EMBL" id="JADNRY010000208">
    <property type="protein sequence ID" value="KAF9061265.1"/>
    <property type="molecule type" value="Genomic_DNA"/>
</dbReference>
<sequence>MLLLGRLLPGKLGLPFVLIPLHLFLRLLLLSLLLLHVLLRRLGARGPLLLGLLGLLLLVEPLVVAIAATNNRTW</sequence>
<protein>
    <submittedName>
        <fullName evidence="2">Uncharacterized protein</fullName>
    </submittedName>
</protein>
<comment type="caution">
    <text evidence="2">The sequence shown here is derived from an EMBL/GenBank/DDBJ whole genome shotgun (WGS) entry which is preliminary data.</text>
</comment>
<keyword evidence="1" id="KW-0472">Membrane</keyword>